<feature type="region of interest" description="Disordered" evidence="1">
    <location>
        <begin position="82"/>
        <end position="127"/>
    </location>
</feature>
<feature type="region of interest" description="Disordered" evidence="1">
    <location>
        <begin position="167"/>
        <end position="215"/>
    </location>
</feature>
<dbReference type="EMBL" id="KN881851">
    <property type="protein sequence ID" value="KIY48273.1"/>
    <property type="molecule type" value="Genomic_DNA"/>
</dbReference>
<evidence type="ECO:0000313" key="3">
    <source>
        <dbReference type="Proteomes" id="UP000054144"/>
    </source>
</evidence>
<proteinExistence type="predicted"/>
<dbReference type="AlphaFoldDB" id="A0A0D7ABP9"/>
<feature type="compositionally biased region" description="Basic residues" evidence="1">
    <location>
        <begin position="176"/>
        <end position="194"/>
    </location>
</feature>
<protein>
    <submittedName>
        <fullName evidence="2">Uncharacterized protein</fullName>
    </submittedName>
</protein>
<name>A0A0D7ABP9_9AGAR</name>
<gene>
    <name evidence="2" type="ORF">FISHEDRAFT_59079</name>
</gene>
<keyword evidence="3" id="KW-1185">Reference proteome</keyword>
<feature type="compositionally biased region" description="Pro residues" evidence="1">
    <location>
        <begin position="84"/>
        <end position="96"/>
    </location>
</feature>
<organism evidence="2 3">
    <name type="scientific">Fistulina hepatica ATCC 64428</name>
    <dbReference type="NCBI Taxonomy" id="1128425"/>
    <lineage>
        <taxon>Eukaryota</taxon>
        <taxon>Fungi</taxon>
        <taxon>Dikarya</taxon>
        <taxon>Basidiomycota</taxon>
        <taxon>Agaricomycotina</taxon>
        <taxon>Agaricomycetes</taxon>
        <taxon>Agaricomycetidae</taxon>
        <taxon>Agaricales</taxon>
        <taxon>Fistulinaceae</taxon>
        <taxon>Fistulina</taxon>
    </lineage>
</organism>
<dbReference type="Proteomes" id="UP000054144">
    <property type="component" value="Unassembled WGS sequence"/>
</dbReference>
<accession>A0A0D7ABP9</accession>
<evidence type="ECO:0000256" key="1">
    <source>
        <dbReference type="SAM" id="MobiDB-lite"/>
    </source>
</evidence>
<reference evidence="2 3" key="1">
    <citation type="journal article" date="2015" name="Fungal Genet. Biol.">
        <title>Evolution of novel wood decay mechanisms in Agaricales revealed by the genome sequences of Fistulina hepatica and Cylindrobasidium torrendii.</title>
        <authorList>
            <person name="Floudas D."/>
            <person name="Held B.W."/>
            <person name="Riley R."/>
            <person name="Nagy L.G."/>
            <person name="Koehler G."/>
            <person name="Ransdell A.S."/>
            <person name="Younus H."/>
            <person name="Chow J."/>
            <person name="Chiniquy J."/>
            <person name="Lipzen A."/>
            <person name="Tritt A."/>
            <person name="Sun H."/>
            <person name="Haridas S."/>
            <person name="LaButti K."/>
            <person name="Ohm R.A."/>
            <person name="Kues U."/>
            <person name="Blanchette R.A."/>
            <person name="Grigoriev I.V."/>
            <person name="Minto R.E."/>
            <person name="Hibbett D.S."/>
        </authorList>
    </citation>
    <scope>NUCLEOTIDE SEQUENCE [LARGE SCALE GENOMIC DNA]</scope>
    <source>
        <strain evidence="2 3">ATCC 64428</strain>
    </source>
</reference>
<feature type="compositionally biased region" description="Low complexity" evidence="1">
    <location>
        <begin position="97"/>
        <end position="127"/>
    </location>
</feature>
<sequence length="215" mass="23057">MCWHSSPGTVHVIPEAQLCQFYTLLVCSLHPIPTAGLKIAKTPMRLQKTRSHGRDGYVVQLDLDCDIDAMYQQAMLVCDEASPAPSPLSSPLPSLTPSPTVSRPGSPTPSTTTHPPTSSSASASADSQTYDLASRSLDADAVVRSLQDAAVTYIADPAVAALCSSGSAISGSQRSGCRKRDNRRNKERRKRKREACRGQDAARPQPYIHTRRAGG</sequence>
<evidence type="ECO:0000313" key="2">
    <source>
        <dbReference type="EMBL" id="KIY48273.1"/>
    </source>
</evidence>